<feature type="signal peptide" evidence="1">
    <location>
        <begin position="1"/>
        <end position="24"/>
    </location>
</feature>
<dbReference type="RefSeq" id="WP_002769344.1">
    <property type="nucleotide sequence ID" value="NZ_JH597773.1"/>
</dbReference>
<dbReference type="PROSITE" id="PS51257">
    <property type="entry name" value="PROKAR_LIPOPROTEIN"/>
    <property type="match status" value="1"/>
</dbReference>
<evidence type="ECO:0000313" key="3">
    <source>
        <dbReference type="Proteomes" id="UP000005737"/>
    </source>
</evidence>
<reference evidence="2 3" key="1">
    <citation type="submission" date="2011-10" db="EMBL/GenBank/DDBJ databases">
        <title>The Improved High-Quality Draft genome of Leptonema illini DSM 21528.</title>
        <authorList>
            <consortium name="US DOE Joint Genome Institute (JGI-PGF)"/>
            <person name="Lucas S."/>
            <person name="Copeland A."/>
            <person name="Lapidus A."/>
            <person name="Glavina del Rio T."/>
            <person name="Dalin E."/>
            <person name="Tice H."/>
            <person name="Bruce D."/>
            <person name="Goodwin L."/>
            <person name="Pitluck S."/>
            <person name="Peters L."/>
            <person name="Mikhailova N."/>
            <person name="Held B."/>
            <person name="Kyrpides N."/>
            <person name="Mavromatis K."/>
            <person name="Ivanova N."/>
            <person name="Markowitz V."/>
            <person name="Cheng J.-F."/>
            <person name="Hugenholtz P."/>
            <person name="Woyke T."/>
            <person name="Wu D."/>
            <person name="Gronow S."/>
            <person name="Wellnitz S."/>
            <person name="Brambilla E.-M."/>
            <person name="Klenk H.-P."/>
            <person name="Eisen J.A."/>
        </authorList>
    </citation>
    <scope>NUCLEOTIDE SEQUENCE [LARGE SCALE GENOMIC DNA]</scope>
    <source>
        <strain evidence="2 3">DSM 21528</strain>
    </source>
</reference>
<dbReference type="STRING" id="183.GCA_002009735_02940"/>
<name>H2CKJ6_9LEPT</name>
<dbReference type="Proteomes" id="UP000005737">
    <property type="component" value="Unassembled WGS sequence"/>
</dbReference>
<evidence type="ECO:0008006" key="4">
    <source>
        <dbReference type="Google" id="ProtNLM"/>
    </source>
</evidence>
<dbReference type="HOGENOM" id="CLU_1203635_0_0_12"/>
<accession>H2CKJ6</accession>
<dbReference type="EMBL" id="JH597773">
    <property type="protein sequence ID" value="EHQ05051.1"/>
    <property type="molecule type" value="Genomic_DNA"/>
</dbReference>
<evidence type="ECO:0000313" key="2">
    <source>
        <dbReference type="EMBL" id="EHQ05051.1"/>
    </source>
</evidence>
<evidence type="ECO:0000256" key="1">
    <source>
        <dbReference type="SAM" id="SignalP"/>
    </source>
</evidence>
<gene>
    <name evidence="2" type="ORF">Lepil_0344</name>
</gene>
<protein>
    <recommendedName>
        <fullName evidence="4">Lipoprotein</fullName>
    </recommendedName>
</protein>
<keyword evidence="1" id="KW-0732">Signal</keyword>
<proteinExistence type="predicted"/>
<organism evidence="2 3">
    <name type="scientific">Leptonema illini DSM 21528</name>
    <dbReference type="NCBI Taxonomy" id="929563"/>
    <lineage>
        <taxon>Bacteria</taxon>
        <taxon>Pseudomonadati</taxon>
        <taxon>Spirochaetota</taxon>
        <taxon>Spirochaetia</taxon>
        <taxon>Leptospirales</taxon>
        <taxon>Leptospiraceae</taxon>
        <taxon>Leptonema</taxon>
    </lineage>
</organism>
<dbReference type="AlphaFoldDB" id="H2CKJ6"/>
<feature type="chain" id="PRO_5003560999" description="Lipoprotein" evidence="1">
    <location>
        <begin position="25"/>
        <end position="230"/>
    </location>
</feature>
<keyword evidence="3" id="KW-1185">Reference proteome</keyword>
<sequence length="230" mass="25168">MNKSNCLIPLLVAAVLLGSGCRVTVTLGAPVEFTPKELPAHESICLDIIDKERRYEEGKGLGFYFDPSEFFEATLNTELRSYFRVNTGTDCAVDDTIVSASLQNLHFQGMGGSAGPFPVSEAESYATIELNMIAPDHSRRKVTATSATYTIHELASSRIVMIVVARAAIRDAAKKSVQQLACSKGLTECSNQKDEQQTIKGAIAEYNKIKMAGEPKVEYSIFGYSFSSWF</sequence>